<dbReference type="SMART" id="SM00441">
    <property type="entry name" value="FF"/>
    <property type="match status" value="5"/>
</dbReference>
<feature type="region of interest" description="Disordered" evidence="10">
    <location>
        <begin position="1057"/>
        <end position="1213"/>
    </location>
</feature>
<dbReference type="SMART" id="SM00456">
    <property type="entry name" value="WW"/>
    <property type="match status" value="2"/>
</dbReference>
<evidence type="ECO:0000256" key="5">
    <source>
        <dbReference type="ARBA" id="ARBA00023242"/>
    </source>
</evidence>
<feature type="compositionally biased region" description="Basic and acidic residues" evidence="10">
    <location>
        <begin position="1057"/>
        <end position="1107"/>
    </location>
</feature>
<dbReference type="GO" id="GO:0003723">
    <property type="term" value="F:RNA binding"/>
    <property type="evidence" value="ECO:0007669"/>
    <property type="project" value="TreeGrafter"/>
</dbReference>
<dbReference type="FunCoup" id="A0A5E4EB52">
    <property type="interactions" value="3384"/>
</dbReference>
<evidence type="ECO:0000256" key="9">
    <source>
        <dbReference type="SAM" id="Coils"/>
    </source>
</evidence>
<evidence type="ECO:0000256" key="1">
    <source>
        <dbReference type="ARBA" id="ARBA00004123"/>
    </source>
</evidence>
<dbReference type="FunFam" id="1.10.10.440:FF:000024">
    <property type="entry name" value="Pre-mRNA-processing protein 40A"/>
    <property type="match status" value="1"/>
</dbReference>
<dbReference type="FunFam" id="1.10.10.440:FF:000013">
    <property type="entry name" value="pre-mRNA-processing protein 40A isoform X1"/>
    <property type="match status" value="1"/>
</dbReference>
<feature type="compositionally biased region" description="Basic residues" evidence="10">
    <location>
        <begin position="1158"/>
        <end position="1170"/>
    </location>
</feature>
<sequence>MSSVQHSLGKVPSHGKTSLVSPKPHNHHTPTESCHPHLALVVRLLLKSLQDFHLPLPPCTFQPLSRSSSTKALRKHEDPFLVAFQECTKPHEGRAKDKTTSSNKYRFRSGLGSWFGFGLSCKRSSSYVDLALARARDNDLHAPGWRRSARSSSSIVRQQEQVLAPLIAHSFSHLLPNCICAEMANNPQSSAAQPFRPPPVASLGPQSFGSSPSLQYRPVVPTQQGQQFIQSASQQFQPVGQGIPSSNVGMPASQSQQLQFSQPMQPYPLRPSQPGHATPSSQALPMQYMQTRPITSAPSQSQQPALPFNNQMPGLAGGGMPYSSSYMFAPPSYAQPQNNVSSSSQFQPISLVQAHVSVTGHPWVSSGNQGAAVPTPVPQSSQQPSSTTFTDSAVNVPSQTQQSSSDWQEHTSGDGRRYYFNRRTKQSSWEKPLELMTPMERADASTVWKEYTSSDGKKYYYNKVTRESKWTIPEELKLAREQAQRELAQGTRSEMNLTSHAPPAVASAETPMGSSSVGPSTSSALPGMVSSPVAVIPVSSFSNPSPIAPTGSSVASGAQSSITGGVGIQPPVVTLTPPPASVSGSTGVPPTLVNAITKSVSTFENVTSQDIGSADDGAFTQDIEEAKRGMAVAGKVNVTPSEEKTVDEEPLVYANKQEAKNAFKALLESANVHSDWTWEQTMREIINDKRYGALKTLGERKQAFNEYLGQRKKLENEERRMRQKKAREEFSKMLEESKELTSATRWSKAVSMFENDERFKAVERARDREDLYESYIVELERKEKEKAAEDHKQNIAEYRKFLESCDFIKVNSQWRKVQDRLEDDERCLRLEKLDRLLIFQDYIRDLEKEEEEQKKIQKEQLRRVERKNRDEFRKLMEEHVADGTLTAKTYWRDYCMKVKDLFSYEAVASNTSGSTPKELFEDVAEELEKQYHEDKARIKDAMKLGKVTLASTLTFEEFKVAILEDIGFPSISDINFKLVYEELLERAKEKEEKEAKKRQRLGDDFNKLLHTFKEITASSNWEDCKHLFEETQEYRSIGEENFSREVFEEYITNLQEKAKEKERKREEEKAKKEREREEKEKRKDKERKEKEREREKEKGKERSKKDETDSENVDVTDSHGHKEDKKREKDKDRKHRKRHQSSMDDVGSDKEEKEESKKRRHSSDRKRSRKHTPESDSESRHRRHKREHQDGSRRNGGYGELEDGEVGEDGEIQ</sequence>
<feature type="compositionally biased region" description="Low complexity" evidence="10">
    <location>
        <begin position="251"/>
        <end position="264"/>
    </location>
</feature>
<dbReference type="PANTHER" id="PTHR11864:SF0">
    <property type="entry name" value="PRP40 PRE-MRNA PROCESSING FACTOR 40 HOMOLOG A (YEAST)"/>
    <property type="match status" value="1"/>
</dbReference>
<dbReference type="FunFam" id="1.10.10.440:FF:000022">
    <property type="entry name" value="Pre-mRNA-processing protein 40A"/>
    <property type="match status" value="1"/>
</dbReference>
<feature type="coiled-coil region" evidence="9">
    <location>
        <begin position="839"/>
        <end position="867"/>
    </location>
</feature>
<dbReference type="PROSITE" id="PS01159">
    <property type="entry name" value="WW_DOMAIN_1"/>
    <property type="match status" value="1"/>
</dbReference>
<keyword evidence="4" id="KW-0508">mRNA splicing</keyword>
<feature type="compositionally biased region" description="Polar residues" evidence="10">
    <location>
        <begin position="389"/>
        <end position="406"/>
    </location>
</feature>
<feature type="region of interest" description="Disordered" evidence="10">
    <location>
        <begin position="1"/>
        <end position="33"/>
    </location>
</feature>
<keyword evidence="5" id="KW-0539">Nucleus</keyword>
<dbReference type="SUPFAM" id="SSF51045">
    <property type="entry name" value="WW domain"/>
    <property type="match status" value="2"/>
</dbReference>
<feature type="coiled-coil region" evidence="9">
    <location>
        <begin position="700"/>
        <end position="727"/>
    </location>
</feature>
<feature type="domain" description="FF" evidence="12">
    <location>
        <begin position="723"/>
        <end position="778"/>
    </location>
</feature>
<dbReference type="GO" id="GO:0016592">
    <property type="term" value="C:mediator complex"/>
    <property type="evidence" value="ECO:0007669"/>
    <property type="project" value="EnsemblPlants"/>
</dbReference>
<feature type="coiled-coil region" evidence="9">
    <location>
        <begin position="917"/>
        <end position="944"/>
    </location>
</feature>
<feature type="compositionally biased region" description="Basic and acidic residues" evidence="10">
    <location>
        <begin position="1147"/>
        <end position="1157"/>
    </location>
</feature>
<evidence type="ECO:0000313" key="13">
    <source>
        <dbReference type="EMBL" id="VVA11891.1"/>
    </source>
</evidence>
<feature type="region of interest" description="Disordered" evidence="10">
    <location>
        <begin position="486"/>
        <end position="525"/>
    </location>
</feature>
<evidence type="ECO:0000259" key="12">
    <source>
        <dbReference type="PROSITE" id="PS51676"/>
    </source>
</evidence>
<dbReference type="FunFam" id="1.10.10.440:FF:000026">
    <property type="entry name" value="Pre-mRNA-processing protein 40A"/>
    <property type="match status" value="1"/>
</dbReference>
<dbReference type="SUPFAM" id="SSF81698">
    <property type="entry name" value="FF domain"/>
    <property type="match status" value="5"/>
</dbReference>
<evidence type="ECO:0000256" key="6">
    <source>
        <dbReference type="ARBA" id="ARBA00056384"/>
    </source>
</evidence>
<dbReference type="GO" id="GO:0070063">
    <property type="term" value="F:RNA polymerase binding"/>
    <property type="evidence" value="ECO:0007669"/>
    <property type="project" value="EnsemblPlants"/>
</dbReference>
<comment type="subcellular location">
    <subcellularLocation>
        <location evidence="1">Nucleus</location>
    </subcellularLocation>
</comment>
<dbReference type="EMBL" id="CABIKO010000004">
    <property type="protein sequence ID" value="VVA11891.1"/>
    <property type="molecule type" value="Genomic_DNA"/>
</dbReference>
<dbReference type="InterPro" id="IPR002713">
    <property type="entry name" value="FF_domain"/>
</dbReference>
<feature type="domain" description="FF" evidence="12">
    <location>
        <begin position="790"/>
        <end position="845"/>
    </location>
</feature>
<protein>
    <submittedName>
        <fullName evidence="13">PREDICTED: pre-mRNA-processing</fullName>
    </submittedName>
</protein>
<feature type="compositionally biased region" description="Low complexity" evidence="10">
    <location>
        <begin position="223"/>
        <end position="237"/>
    </location>
</feature>
<dbReference type="PROSITE" id="PS50020">
    <property type="entry name" value="WW_DOMAIN_2"/>
    <property type="match status" value="2"/>
</dbReference>
<dbReference type="Pfam" id="PF00397">
    <property type="entry name" value="WW"/>
    <property type="match status" value="2"/>
</dbReference>
<dbReference type="InterPro" id="IPR036020">
    <property type="entry name" value="WW_dom_sf"/>
</dbReference>
<proteinExistence type="inferred from homology"/>
<feature type="compositionally biased region" description="Basic and acidic residues" evidence="10">
    <location>
        <begin position="407"/>
        <end position="417"/>
    </location>
</feature>
<name>A0A5E4EB52_PRUDU</name>
<dbReference type="InterPro" id="IPR039726">
    <property type="entry name" value="Prp40-like"/>
</dbReference>
<evidence type="ECO:0000259" key="11">
    <source>
        <dbReference type="PROSITE" id="PS50020"/>
    </source>
</evidence>
<organism evidence="13 14">
    <name type="scientific">Prunus dulcis</name>
    <name type="common">Almond</name>
    <name type="synonym">Amygdalus dulcis</name>
    <dbReference type="NCBI Taxonomy" id="3755"/>
    <lineage>
        <taxon>Eukaryota</taxon>
        <taxon>Viridiplantae</taxon>
        <taxon>Streptophyta</taxon>
        <taxon>Embryophyta</taxon>
        <taxon>Tracheophyta</taxon>
        <taxon>Spermatophyta</taxon>
        <taxon>Magnoliopsida</taxon>
        <taxon>eudicotyledons</taxon>
        <taxon>Gunneridae</taxon>
        <taxon>Pentapetalae</taxon>
        <taxon>rosids</taxon>
        <taxon>fabids</taxon>
        <taxon>Rosales</taxon>
        <taxon>Rosaceae</taxon>
        <taxon>Amygdaloideae</taxon>
        <taxon>Amygdaleae</taxon>
        <taxon>Prunus</taxon>
    </lineage>
</organism>
<feature type="compositionally biased region" description="Low complexity" evidence="10">
    <location>
        <begin position="510"/>
        <end position="525"/>
    </location>
</feature>
<dbReference type="FunFam" id="1.10.10.440:FF:000019">
    <property type="entry name" value="Pre-mRNA-processing protein 40A"/>
    <property type="match status" value="1"/>
</dbReference>
<dbReference type="GO" id="GO:0071004">
    <property type="term" value="C:U2-type prespliceosome"/>
    <property type="evidence" value="ECO:0007669"/>
    <property type="project" value="TreeGrafter"/>
</dbReference>
<feature type="domain" description="WW" evidence="11">
    <location>
        <begin position="442"/>
        <end position="475"/>
    </location>
</feature>
<evidence type="ECO:0000256" key="3">
    <source>
        <dbReference type="ARBA" id="ARBA00022737"/>
    </source>
</evidence>
<dbReference type="Gene3D" id="1.10.10.440">
    <property type="entry name" value="FF domain"/>
    <property type="match status" value="5"/>
</dbReference>
<gene>
    <name evidence="13" type="ORF">ALMOND_2B001177</name>
</gene>
<reference evidence="14" key="1">
    <citation type="journal article" date="2020" name="Plant J.">
        <title>Transposons played a major role in the diversification between the closely related almond and peach genomes: results from the almond genome sequence.</title>
        <authorList>
            <person name="Alioto T."/>
            <person name="Alexiou K.G."/>
            <person name="Bardil A."/>
            <person name="Barteri F."/>
            <person name="Castanera R."/>
            <person name="Cruz F."/>
            <person name="Dhingra A."/>
            <person name="Duval H."/>
            <person name="Fernandez I Marti A."/>
            <person name="Frias L."/>
            <person name="Galan B."/>
            <person name="Garcia J.L."/>
            <person name="Howad W."/>
            <person name="Gomez-Garrido J."/>
            <person name="Gut M."/>
            <person name="Julca I."/>
            <person name="Morata J."/>
            <person name="Puigdomenech P."/>
            <person name="Ribeca P."/>
            <person name="Rubio Cabetas M.J."/>
            <person name="Vlasova A."/>
            <person name="Wirthensohn M."/>
            <person name="Garcia-Mas J."/>
            <person name="Gabaldon T."/>
            <person name="Casacuberta J.M."/>
            <person name="Arus P."/>
        </authorList>
    </citation>
    <scope>NUCLEOTIDE SEQUENCE [LARGE SCALE GENOMIC DNA]</scope>
    <source>
        <strain evidence="14">cv. Texas</strain>
    </source>
</reference>
<feature type="domain" description="FF" evidence="12">
    <location>
        <begin position="863"/>
        <end position="926"/>
    </location>
</feature>
<accession>A0A5E4EB52</accession>
<feature type="domain" description="WW" evidence="11">
    <location>
        <begin position="401"/>
        <end position="434"/>
    </location>
</feature>
<keyword evidence="2" id="KW-0507">mRNA processing</keyword>
<feature type="compositionally biased region" description="Acidic residues" evidence="10">
    <location>
        <begin position="1200"/>
        <end position="1213"/>
    </location>
</feature>
<feature type="region of interest" description="Disordered" evidence="10">
    <location>
        <begin position="188"/>
        <end position="281"/>
    </location>
</feature>
<dbReference type="GO" id="GO:0005685">
    <property type="term" value="C:U1 snRNP"/>
    <property type="evidence" value="ECO:0007669"/>
    <property type="project" value="TreeGrafter"/>
</dbReference>
<dbReference type="Gene3D" id="2.20.70.10">
    <property type="match status" value="2"/>
</dbReference>
<keyword evidence="9" id="KW-0175">Coiled coil</keyword>
<feature type="region of interest" description="Disordered" evidence="10">
    <location>
        <begin position="548"/>
        <end position="570"/>
    </location>
</feature>
<dbReference type="PANTHER" id="PTHR11864">
    <property type="entry name" value="PRE-MRNA-PROCESSING PROTEIN PRP40"/>
    <property type="match status" value="1"/>
</dbReference>
<dbReference type="GO" id="GO:0045292">
    <property type="term" value="P:mRNA cis splicing, via spliceosome"/>
    <property type="evidence" value="ECO:0007669"/>
    <property type="project" value="InterPro"/>
</dbReference>
<feature type="region of interest" description="Disordered" evidence="10">
    <location>
        <begin position="362"/>
        <end position="419"/>
    </location>
</feature>
<dbReference type="Pfam" id="PF01846">
    <property type="entry name" value="FF"/>
    <property type="match status" value="4"/>
</dbReference>
<evidence type="ECO:0000313" key="14">
    <source>
        <dbReference type="Proteomes" id="UP000327085"/>
    </source>
</evidence>
<evidence type="ECO:0000256" key="7">
    <source>
        <dbReference type="ARBA" id="ARBA00061317"/>
    </source>
</evidence>
<evidence type="ECO:0000256" key="10">
    <source>
        <dbReference type="SAM" id="MobiDB-lite"/>
    </source>
</evidence>
<feature type="compositionally biased region" description="Basic and acidic residues" evidence="10">
    <location>
        <begin position="1116"/>
        <end position="1131"/>
    </location>
</feature>
<comment type="similarity">
    <text evidence="7">Belongs to the PRPF40 family.</text>
</comment>
<dbReference type="CDD" id="cd00201">
    <property type="entry name" value="WW"/>
    <property type="match status" value="2"/>
</dbReference>
<feature type="compositionally biased region" description="Polar residues" evidence="10">
    <location>
        <begin position="204"/>
        <end position="214"/>
    </location>
</feature>
<comment type="function">
    <text evidence="6">Binds the phosphorylated C-terminal domain (CTD) of the largest subunit of RNA polymerase II and functions as a scaffold for RNA processing machineries. May be involved in pre-mRNA splicing.</text>
</comment>
<dbReference type="InterPro" id="IPR001202">
    <property type="entry name" value="WW_dom"/>
</dbReference>
<dbReference type="InParanoid" id="A0A5E4EB52"/>
<comment type="subunit">
    <text evidence="8">Interacts (via the WW domains) with the phosphorylated C-terminal domain of NRPB1 (via CTD domain).</text>
</comment>
<dbReference type="Proteomes" id="UP000327085">
    <property type="component" value="Chromosome 1"/>
</dbReference>
<dbReference type="PROSITE" id="PS51676">
    <property type="entry name" value="FF"/>
    <property type="match status" value="4"/>
</dbReference>
<dbReference type="Pfam" id="PF25432">
    <property type="entry name" value="FF_PRPF40A"/>
    <property type="match status" value="1"/>
</dbReference>
<feature type="domain" description="FF" evidence="12">
    <location>
        <begin position="656"/>
        <end position="710"/>
    </location>
</feature>
<feature type="compositionally biased region" description="Polar residues" evidence="10">
    <location>
        <begin position="550"/>
        <end position="563"/>
    </location>
</feature>
<evidence type="ECO:0000256" key="2">
    <source>
        <dbReference type="ARBA" id="ARBA00022664"/>
    </source>
</evidence>
<dbReference type="AlphaFoldDB" id="A0A5E4EB52"/>
<keyword evidence="3" id="KW-0677">Repeat</keyword>
<evidence type="ECO:0000256" key="4">
    <source>
        <dbReference type="ARBA" id="ARBA00023187"/>
    </source>
</evidence>
<dbReference type="Gramene" id="VVA11891">
    <property type="protein sequence ID" value="VVA11891"/>
    <property type="gene ID" value="Prudul26B001177"/>
</dbReference>
<evidence type="ECO:0000256" key="8">
    <source>
        <dbReference type="ARBA" id="ARBA00064817"/>
    </source>
</evidence>
<dbReference type="InterPro" id="IPR036517">
    <property type="entry name" value="FF_domain_sf"/>
</dbReference>
<dbReference type="OMA" id="RDEIFQD"/>
<feature type="compositionally biased region" description="Low complexity" evidence="10">
    <location>
        <begin position="378"/>
        <end position="388"/>
    </location>
</feature>
<feature type="compositionally biased region" description="Polar residues" evidence="10">
    <location>
        <begin position="490"/>
        <end position="499"/>
    </location>
</feature>